<dbReference type="GO" id="GO:1990234">
    <property type="term" value="C:transferase complex"/>
    <property type="evidence" value="ECO:0007669"/>
    <property type="project" value="UniProtKB-ARBA"/>
</dbReference>
<feature type="repeat" description="WD" evidence="3">
    <location>
        <begin position="1192"/>
        <end position="1224"/>
    </location>
</feature>
<dbReference type="Gene3D" id="2.60.40.150">
    <property type="entry name" value="C2 domain"/>
    <property type="match status" value="1"/>
</dbReference>
<keyword evidence="1 3" id="KW-0853">WD repeat</keyword>
<sequence>MTSTSRAVEEDIGPSNAENQMELKISDFHGFGFPKTILCIASKANRFYFKLECGGESRVSQGSRRGREPVWNETFSFKSPTGSLKMTVYVHHILVKDQIIGAREDTIDNIISKLDGDGKYTCTLKLTDNAQAENGTPTVCFKASLGNSLEILKSHVELGKKEWAGVQTAPDGIERSSQALVQGANLQSVAATVMDDVMPFLDRIDKFVKLVDNLSEVHPYAKIAWSVMSAGYKVLQAQQQRDAALSHLVDVIDDTYAFIIESQDLSKVPSQRKIAEELAKQTTECAYFILHYVEDKEFLTRTFHNMLGDADANIQAFQDTFTELKAAFQARAVVHTELVVIQTIGLTKQIAVDVNLNDMAYAGDASFVPEKGCFPGTRTAIIDAITQWTIRPVENKGGSLFWLKGFAGSGKSAVAHTIAHLFSTSKRLGSSFIFDQSHATQRQAEAVFLKITRDLASLSSDWKNALAEVIQDSPELRHTPSVRRQFEELILRPAKKITFIGPILIILDALDECGGSSDSRRELLSILSSRLSELPSNFRILLTSRPEDEIEQAFTGIPYILKADLQAISMNSTIPDLSIYYTMRLGKVQELDTKWSNRGWLPHLIERSEGLFQWAFTACEFILEPGWEPAERLESLISTSELSGIDKLYMAILHNIFRFSEDDGRLPRFRSVLGRVLCVRQPLSVTDLTALRSTQESAGTTRAIIRMMGSVLSGVSSHSTPVQALHTSFRDFLFSQERSGIYHVDYEMQEDHLVRACLTVLNTELKFNITDSPSSHILAPPATDTTIPGYIMYASKFWATHLPAIPFSGELLTLVRFFSDQQFLYWLEILASTQNLLIARSSMSSLRRWAMVADPALAEFCRDAESFIHAFAGIIAQSPPHLYISALPFAPETSLVAKKYLPRFDRTLVVESGKPHAYTALQRTFGHRGGVLDSAIYTMAYTPDGSTIITISLSQRVSFWNAETGQSTDGLPPEETVGFSSLAISPDGKYFALGSWVGSLCVRDIKTHSILWGPTKLHENTMDIIQCMKFTLDSRILWAITKNGYVRCWEAETGLAIVPSERLHTYKADCAAFSFDATCLAVGQAPGSILVCRRSGDEEHWQELCVLLFDSIKFKTVTFSPNKEYLISGSYDGEIQIWALRTRSVIGKSLHRRLTPVYGIAVSPDGKIIASSSEDTTIHLWSFEGGDLGTPLTGFETLVTELAFSPNGEHIASGAADGTICVWDCAAAVGASPEPPEEELALGASVTSSDRKYLLAVAGDRTVRSYDPDTGAEVRPPLRVHTKNISMMAVASHMPILAYCTSEADGQLFVLDAETGAPLREPIEVHTAEVNNIEFNDDGTRLLSCSEDKTIRVWDTTTWDLIGKPLEGHTSRVATAVFLPGDDRILSASDDRTLRIWSVETSESIAGPLTFHEMAVFALGVASISNLVASGSIDGVIRLWDSDTLSCDGYPTLNHGADIVCSLSFSSDGKRLLSGGGDHAIRLWDVSTGQLIGIPWEGHTGVVTWADFLGNEDRIISSAFEGIIRVWDTTWKSSNNTSSDFELRKSFPRISQDGWVYADEHPMKVLFWVPPSYRPSFLWGLCRRLIGARPITLNFDRFEFGEQWTRCCSKLTKNDTV</sequence>
<dbReference type="InterPro" id="IPR036322">
    <property type="entry name" value="WD40_repeat_dom_sf"/>
</dbReference>
<dbReference type="PROSITE" id="PS50082">
    <property type="entry name" value="WD_REPEATS_2"/>
    <property type="match status" value="8"/>
</dbReference>
<protein>
    <submittedName>
        <fullName evidence="5">WD40 repeat-like protein</fullName>
    </submittedName>
</protein>
<proteinExistence type="predicted"/>
<feature type="repeat" description="WD" evidence="3">
    <location>
        <begin position="1116"/>
        <end position="1148"/>
    </location>
</feature>
<reference evidence="5 6" key="1">
    <citation type="journal article" date="2016" name="Mol. Biol. Evol.">
        <title>Comparative Genomics of Early-Diverging Mushroom-Forming Fungi Provides Insights into the Origins of Lignocellulose Decay Capabilities.</title>
        <authorList>
            <person name="Nagy L.G."/>
            <person name="Riley R."/>
            <person name="Tritt A."/>
            <person name="Adam C."/>
            <person name="Daum C."/>
            <person name="Floudas D."/>
            <person name="Sun H."/>
            <person name="Yadav J.S."/>
            <person name="Pangilinan J."/>
            <person name="Larsson K.H."/>
            <person name="Matsuura K."/>
            <person name="Barry K."/>
            <person name="Labutti K."/>
            <person name="Kuo R."/>
            <person name="Ohm R.A."/>
            <person name="Bhattacharya S.S."/>
            <person name="Shirouzu T."/>
            <person name="Yoshinaga Y."/>
            <person name="Martin F.M."/>
            <person name="Grigoriev I.V."/>
            <person name="Hibbett D.S."/>
        </authorList>
    </citation>
    <scope>NUCLEOTIDE SEQUENCE [LARGE SCALE GENOMIC DNA]</scope>
    <source>
        <strain evidence="5 6">HHB9708</strain>
    </source>
</reference>
<dbReference type="InterPro" id="IPR019775">
    <property type="entry name" value="WD40_repeat_CS"/>
</dbReference>
<gene>
    <name evidence="5" type="ORF">SISNIDRAFT_461444</name>
</gene>
<feature type="repeat" description="WD" evidence="3">
    <location>
        <begin position="1323"/>
        <end position="1358"/>
    </location>
</feature>
<dbReference type="PROSITE" id="PS50837">
    <property type="entry name" value="NACHT"/>
    <property type="match status" value="1"/>
</dbReference>
<keyword evidence="6" id="KW-1185">Reference proteome</keyword>
<accession>A0A164MMM0</accession>
<dbReference type="SUPFAM" id="SSF52540">
    <property type="entry name" value="P-loop containing nucleoside triphosphate hydrolases"/>
    <property type="match status" value="1"/>
</dbReference>
<evidence type="ECO:0000256" key="3">
    <source>
        <dbReference type="PROSITE-ProRule" id="PRU00221"/>
    </source>
</evidence>
<evidence type="ECO:0000259" key="4">
    <source>
        <dbReference type="PROSITE" id="PS50837"/>
    </source>
</evidence>
<dbReference type="PRINTS" id="PR00320">
    <property type="entry name" value="GPROTEINBRPT"/>
</dbReference>
<dbReference type="SUPFAM" id="SSF49562">
    <property type="entry name" value="C2 domain (Calcium/lipid-binding domain, CaLB)"/>
    <property type="match status" value="1"/>
</dbReference>
<dbReference type="PROSITE" id="PS50294">
    <property type="entry name" value="WD_REPEATS_REGION"/>
    <property type="match status" value="7"/>
</dbReference>
<dbReference type="InterPro" id="IPR001680">
    <property type="entry name" value="WD40_rpt"/>
</dbReference>
<organism evidence="5 6">
    <name type="scientific">Sistotremastrum niveocremeum HHB9708</name>
    <dbReference type="NCBI Taxonomy" id="1314777"/>
    <lineage>
        <taxon>Eukaryota</taxon>
        <taxon>Fungi</taxon>
        <taxon>Dikarya</taxon>
        <taxon>Basidiomycota</taxon>
        <taxon>Agaricomycotina</taxon>
        <taxon>Agaricomycetes</taxon>
        <taxon>Sistotremastrales</taxon>
        <taxon>Sistotremastraceae</taxon>
        <taxon>Sertulicium</taxon>
        <taxon>Sertulicium niveocremeum</taxon>
    </lineage>
</organism>
<feature type="repeat" description="WD" evidence="3">
    <location>
        <begin position="1366"/>
        <end position="1407"/>
    </location>
</feature>
<keyword evidence="2" id="KW-0677">Repeat</keyword>
<dbReference type="PROSITE" id="PS00678">
    <property type="entry name" value="WD_REPEATS_1"/>
    <property type="match status" value="2"/>
</dbReference>
<dbReference type="InterPro" id="IPR020472">
    <property type="entry name" value="WD40_PAC1"/>
</dbReference>
<dbReference type="InterPro" id="IPR027417">
    <property type="entry name" value="P-loop_NTPase"/>
</dbReference>
<feature type="repeat" description="WD" evidence="3">
    <location>
        <begin position="1453"/>
        <end position="1494"/>
    </location>
</feature>
<dbReference type="EMBL" id="KV419465">
    <property type="protein sequence ID" value="KZS86854.1"/>
    <property type="molecule type" value="Genomic_DNA"/>
</dbReference>
<feature type="repeat" description="WD" evidence="3">
    <location>
        <begin position="1496"/>
        <end position="1528"/>
    </location>
</feature>
<evidence type="ECO:0000256" key="1">
    <source>
        <dbReference type="ARBA" id="ARBA00022574"/>
    </source>
</evidence>
<dbReference type="InterPro" id="IPR015943">
    <property type="entry name" value="WD40/YVTN_repeat-like_dom_sf"/>
</dbReference>
<dbReference type="Gene3D" id="2.130.10.10">
    <property type="entry name" value="YVTN repeat-like/Quinoprotein amine dehydrogenase"/>
    <property type="match status" value="4"/>
</dbReference>
<dbReference type="PANTHER" id="PTHR22847">
    <property type="entry name" value="WD40 REPEAT PROTEIN"/>
    <property type="match status" value="1"/>
</dbReference>
<dbReference type="SUPFAM" id="SSF50978">
    <property type="entry name" value="WD40 repeat-like"/>
    <property type="match status" value="2"/>
</dbReference>
<dbReference type="Pfam" id="PF00400">
    <property type="entry name" value="WD40"/>
    <property type="match status" value="8"/>
</dbReference>
<name>A0A164MMM0_9AGAM</name>
<dbReference type="CDD" id="cd00200">
    <property type="entry name" value="WD40"/>
    <property type="match status" value="1"/>
</dbReference>
<feature type="repeat" description="WD" evidence="3">
    <location>
        <begin position="1409"/>
        <end position="1441"/>
    </location>
</feature>
<evidence type="ECO:0000313" key="6">
    <source>
        <dbReference type="Proteomes" id="UP000076722"/>
    </source>
</evidence>
<dbReference type="PANTHER" id="PTHR22847:SF672">
    <property type="entry name" value="OS08G0531200 PROTEIN"/>
    <property type="match status" value="1"/>
</dbReference>
<evidence type="ECO:0000313" key="5">
    <source>
        <dbReference type="EMBL" id="KZS86854.1"/>
    </source>
</evidence>
<dbReference type="InterPro" id="IPR035892">
    <property type="entry name" value="C2_domain_sf"/>
</dbReference>
<dbReference type="Pfam" id="PF24883">
    <property type="entry name" value="NPHP3_N"/>
    <property type="match status" value="1"/>
</dbReference>
<evidence type="ECO:0000256" key="2">
    <source>
        <dbReference type="ARBA" id="ARBA00022737"/>
    </source>
</evidence>
<dbReference type="Gene3D" id="3.40.50.300">
    <property type="entry name" value="P-loop containing nucleotide triphosphate hydrolases"/>
    <property type="match status" value="1"/>
</dbReference>
<dbReference type="InterPro" id="IPR007111">
    <property type="entry name" value="NACHT_NTPase"/>
</dbReference>
<feature type="domain" description="NACHT" evidence="4">
    <location>
        <begin position="399"/>
        <end position="546"/>
    </location>
</feature>
<dbReference type="SMART" id="SM00320">
    <property type="entry name" value="WD40"/>
    <property type="match status" value="11"/>
</dbReference>
<dbReference type="InterPro" id="IPR056884">
    <property type="entry name" value="NPHP3-like_N"/>
</dbReference>
<dbReference type="STRING" id="1314777.A0A164MMM0"/>
<dbReference type="Proteomes" id="UP000076722">
    <property type="component" value="Unassembled WGS sequence"/>
</dbReference>
<feature type="repeat" description="WD" evidence="3">
    <location>
        <begin position="1150"/>
        <end position="1184"/>
    </location>
</feature>